<keyword evidence="3" id="KW-0547">Nucleotide-binding</keyword>
<accession>A0A258DCF9</accession>
<evidence type="ECO:0000256" key="2">
    <source>
        <dbReference type="ARBA" id="ARBA00022475"/>
    </source>
</evidence>
<gene>
    <name evidence="8" type="ORF">B7Z12_04660</name>
</gene>
<dbReference type="PANTHER" id="PTHR43166">
    <property type="entry name" value="AMINO ACID IMPORT ATP-BINDING PROTEIN"/>
    <property type="match status" value="1"/>
</dbReference>
<dbReference type="AlphaFoldDB" id="A0A258DCF9"/>
<evidence type="ECO:0000313" key="9">
    <source>
        <dbReference type="Proteomes" id="UP000215616"/>
    </source>
</evidence>
<sequence length="270" mass="29033">MTSDPVLSIRAASKTFGSRRALDAVSLDVNRGEMIALIGPSGSGKSTLLRSIDGLQTIDPPRGENGGEGTITAFGGPVQVRGKVSDQVRKARVRIGFIAQQFNLVGRLSLFSNVALGSLGRIPLMQGLLGWWPKETREAAMAALHRVGVSEYAAQRANTLSGGQQQRGAIARALVQKAKIILADEPVASLDPVSARKVMEILRDLNQSDGLTVVVTLHQVDYALRYCDRVVALKAGQKVYDGPASGLKREKLIDIYGPEFEDVFWEGAPQ</sequence>
<organism evidence="8 9">
    <name type="scientific">Caulobacter vibrioides</name>
    <name type="common">Caulobacter crescentus</name>
    <dbReference type="NCBI Taxonomy" id="155892"/>
    <lineage>
        <taxon>Bacteria</taxon>
        <taxon>Pseudomonadati</taxon>
        <taxon>Pseudomonadota</taxon>
        <taxon>Alphaproteobacteria</taxon>
        <taxon>Caulobacterales</taxon>
        <taxon>Caulobacteraceae</taxon>
        <taxon>Caulobacter</taxon>
    </lineage>
</organism>
<comment type="caution">
    <text evidence="8">The sequence shown here is derived from an EMBL/GenBank/DDBJ whole genome shotgun (WGS) entry which is preliminary data.</text>
</comment>
<evidence type="ECO:0000256" key="6">
    <source>
        <dbReference type="ARBA" id="ARBA00023136"/>
    </source>
</evidence>
<dbReference type="InterPro" id="IPR050086">
    <property type="entry name" value="MetN_ABC_transporter-like"/>
</dbReference>
<reference evidence="8 9" key="1">
    <citation type="submission" date="2017-03" db="EMBL/GenBank/DDBJ databases">
        <title>Lifting the veil on microbial sulfur biogeochemistry in mining wastewaters.</title>
        <authorList>
            <person name="Kantor R.S."/>
            <person name="Colenbrander Nelson T."/>
            <person name="Marshall S."/>
            <person name="Bennett D."/>
            <person name="Apte S."/>
            <person name="Camacho D."/>
            <person name="Thomas B.C."/>
            <person name="Warren L.A."/>
            <person name="Banfield J.F."/>
        </authorList>
    </citation>
    <scope>NUCLEOTIDE SEQUENCE [LARGE SCALE GENOMIC DNA]</scope>
    <source>
        <strain evidence="8">32-67-7</strain>
    </source>
</reference>
<keyword evidence="5" id="KW-1278">Translocase</keyword>
<dbReference type="SMART" id="SM00382">
    <property type="entry name" value="AAA"/>
    <property type="match status" value="1"/>
</dbReference>
<dbReference type="InterPro" id="IPR003439">
    <property type="entry name" value="ABC_transporter-like_ATP-bd"/>
</dbReference>
<dbReference type="GO" id="GO:0016887">
    <property type="term" value="F:ATP hydrolysis activity"/>
    <property type="evidence" value="ECO:0007669"/>
    <property type="project" value="InterPro"/>
</dbReference>
<evidence type="ECO:0000256" key="5">
    <source>
        <dbReference type="ARBA" id="ARBA00022967"/>
    </source>
</evidence>
<evidence type="ECO:0000256" key="1">
    <source>
        <dbReference type="ARBA" id="ARBA00022448"/>
    </source>
</evidence>
<dbReference type="EMBL" id="NCDQ01000048">
    <property type="protein sequence ID" value="OYX05072.1"/>
    <property type="molecule type" value="Genomic_DNA"/>
</dbReference>
<dbReference type="InterPro" id="IPR012693">
    <property type="entry name" value="ABC_transpr_PhnC"/>
</dbReference>
<dbReference type="Gene3D" id="3.40.50.300">
    <property type="entry name" value="P-loop containing nucleotide triphosphate hydrolases"/>
    <property type="match status" value="1"/>
</dbReference>
<dbReference type="GO" id="GO:0016020">
    <property type="term" value="C:membrane"/>
    <property type="evidence" value="ECO:0007669"/>
    <property type="project" value="InterPro"/>
</dbReference>
<proteinExistence type="predicted"/>
<evidence type="ECO:0000313" key="8">
    <source>
        <dbReference type="EMBL" id="OYX05072.1"/>
    </source>
</evidence>
<evidence type="ECO:0000259" key="7">
    <source>
        <dbReference type="PROSITE" id="PS50893"/>
    </source>
</evidence>
<dbReference type="PANTHER" id="PTHR43166:SF6">
    <property type="entry name" value="PHOSPHONATES IMPORT ATP-BINDING PROTEIN PHNC"/>
    <property type="match status" value="1"/>
</dbReference>
<dbReference type="CDD" id="cd03256">
    <property type="entry name" value="ABC_PhnC_transporter"/>
    <property type="match status" value="1"/>
</dbReference>
<dbReference type="GO" id="GO:0015416">
    <property type="term" value="F:ABC-type phosphonate transporter activity"/>
    <property type="evidence" value="ECO:0007669"/>
    <property type="project" value="InterPro"/>
</dbReference>
<dbReference type="Pfam" id="PF00005">
    <property type="entry name" value="ABC_tran"/>
    <property type="match status" value="1"/>
</dbReference>
<dbReference type="Proteomes" id="UP000215616">
    <property type="component" value="Unassembled WGS sequence"/>
</dbReference>
<keyword evidence="2" id="KW-1003">Cell membrane</keyword>
<dbReference type="InterPro" id="IPR027417">
    <property type="entry name" value="P-loop_NTPase"/>
</dbReference>
<keyword evidence="4 8" id="KW-0067">ATP-binding</keyword>
<dbReference type="InterPro" id="IPR003593">
    <property type="entry name" value="AAA+_ATPase"/>
</dbReference>
<dbReference type="PROSITE" id="PS50893">
    <property type="entry name" value="ABC_TRANSPORTER_2"/>
    <property type="match status" value="1"/>
</dbReference>
<protein>
    <submittedName>
        <fullName evidence="8">Phosphonate ABC transporter ATP-binding protein</fullName>
    </submittedName>
</protein>
<keyword evidence="1" id="KW-0813">Transport</keyword>
<name>A0A258DCF9_CAUVI</name>
<evidence type="ECO:0000256" key="3">
    <source>
        <dbReference type="ARBA" id="ARBA00022741"/>
    </source>
</evidence>
<evidence type="ECO:0000256" key="4">
    <source>
        <dbReference type="ARBA" id="ARBA00022840"/>
    </source>
</evidence>
<dbReference type="NCBIfam" id="TIGR02315">
    <property type="entry name" value="ABC_phnC"/>
    <property type="match status" value="1"/>
</dbReference>
<feature type="domain" description="ABC transporter" evidence="7">
    <location>
        <begin position="7"/>
        <end position="260"/>
    </location>
</feature>
<dbReference type="GO" id="GO:0005524">
    <property type="term" value="F:ATP binding"/>
    <property type="evidence" value="ECO:0007669"/>
    <property type="project" value="UniProtKB-KW"/>
</dbReference>
<keyword evidence="6" id="KW-0472">Membrane</keyword>
<dbReference type="SUPFAM" id="SSF52540">
    <property type="entry name" value="P-loop containing nucleoside triphosphate hydrolases"/>
    <property type="match status" value="1"/>
</dbReference>